<dbReference type="InterPro" id="IPR023210">
    <property type="entry name" value="NADP_OxRdtase_dom"/>
</dbReference>
<reference evidence="8" key="1">
    <citation type="journal article" date="2019" name="G3 (Bethesda)">
        <title>Genome Assemblies of Two Rare Opportunistic Yeast Pathogens: Diutina rugosa (syn. Candida rugosa) and Trichomonascus ciferrii (syn. Candida ciferrii).</title>
        <authorList>
            <person name="Mixao V."/>
            <person name="Saus E."/>
            <person name="Hansen A.P."/>
            <person name="Lass-Florl C."/>
            <person name="Gabaldon T."/>
        </authorList>
    </citation>
    <scope>NUCLEOTIDE SEQUENCE</scope>
    <source>
        <strain evidence="8">CBS 4856</strain>
    </source>
</reference>
<dbReference type="VEuPathDB" id="FungiDB:TRICI_003151"/>
<dbReference type="GO" id="GO:0016652">
    <property type="term" value="F:oxidoreductase activity, acting on NAD(P)H as acceptor"/>
    <property type="evidence" value="ECO:0007669"/>
    <property type="project" value="InterPro"/>
</dbReference>
<evidence type="ECO:0000256" key="3">
    <source>
        <dbReference type="ARBA" id="ARBA00023002"/>
    </source>
</evidence>
<evidence type="ECO:0000256" key="2">
    <source>
        <dbReference type="ARBA" id="ARBA00022857"/>
    </source>
</evidence>
<keyword evidence="2" id="KW-0521">NADP</keyword>
<feature type="binding site" evidence="5">
    <location>
        <position position="113"/>
    </location>
    <ligand>
        <name>substrate</name>
    </ligand>
</feature>
<dbReference type="FunFam" id="3.20.20.100:FF:000002">
    <property type="entry name" value="2,5-diketo-D-gluconic acid reductase A"/>
    <property type="match status" value="1"/>
</dbReference>
<sequence length="285" mass="32137">MTSTTFELSNGTSVPAIGFGIGTKWYKTSGNTGTDESLVKAIEDALDVGYTHFDAAEMYGTEEELGEALKRAKVPREKLFITTKVTGGNDPIEHLETSLKKLNLGYVDLYLVHHPFFRGVEDSWRKMEQLLQSGKVKNIGVSNFGVEDINKVLAVAETKPVVNQIEYHPYLQNQTPGIIHHCKYHSIDVVAYGPLVPLTKAEGGPLTTMLKSLASKYKKTEAQILLRWCYQSGVLPITTSSKKTRMQEFMQIFDFELEETDQNSISNAGQAYHHRGYWRERLERK</sequence>
<dbReference type="Proteomes" id="UP000761534">
    <property type="component" value="Unassembled WGS sequence"/>
</dbReference>
<comment type="similarity">
    <text evidence="1">Belongs to the aldo/keto reductase family.</text>
</comment>
<keyword evidence="9" id="KW-1185">Reference proteome</keyword>
<comment type="caution">
    <text evidence="8">The sequence shown here is derived from an EMBL/GenBank/DDBJ whole genome shotgun (WGS) entry which is preliminary data.</text>
</comment>
<dbReference type="AlphaFoldDB" id="A0A642V3V1"/>
<evidence type="ECO:0000313" key="9">
    <source>
        <dbReference type="Proteomes" id="UP000761534"/>
    </source>
</evidence>
<dbReference type="PROSITE" id="PS00062">
    <property type="entry name" value="ALDOKETO_REDUCTASE_2"/>
    <property type="match status" value="1"/>
</dbReference>
<organism evidence="8 9">
    <name type="scientific">Trichomonascus ciferrii</name>
    <dbReference type="NCBI Taxonomy" id="44093"/>
    <lineage>
        <taxon>Eukaryota</taxon>
        <taxon>Fungi</taxon>
        <taxon>Dikarya</taxon>
        <taxon>Ascomycota</taxon>
        <taxon>Saccharomycotina</taxon>
        <taxon>Dipodascomycetes</taxon>
        <taxon>Dipodascales</taxon>
        <taxon>Trichomonascaceae</taxon>
        <taxon>Trichomonascus</taxon>
        <taxon>Trichomonascus ciferrii complex</taxon>
    </lineage>
</organism>
<evidence type="ECO:0000313" key="8">
    <source>
        <dbReference type="EMBL" id="KAA8913547.1"/>
    </source>
</evidence>
<dbReference type="PANTHER" id="PTHR43827">
    <property type="entry name" value="2,5-DIKETO-D-GLUCONIC ACID REDUCTASE"/>
    <property type="match status" value="1"/>
</dbReference>
<feature type="active site" description="Proton donor" evidence="4">
    <location>
        <position position="59"/>
    </location>
</feature>
<dbReference type="EMBL" id="SWFS01000223">
    <property type="protein sequence ID" value="KAA8913547.1"/>
    <property type="molecule type" value="Genomic_DNA"/>
</dbReference>
<name>A0A642V3V1_9ASCO</name>
<gene>
    <name evidence="8" type="ORF">TRICI_003151</name>
</gene>
<keyword evidence="3" id="KW-0560">Oxidoreductase</keyword>
<dbReference type="InterPro" id="IPR018170">
    <property type="entry name" value="Aldo/ket_reductase_CS"/>
</dbReference>
<dbReference type="InterPro" id="IPR020471">
    <property type="entry name" value="AKR"/>
</dbReference>
<evidence type="ECO:0000256" key="1">
    <source>
        <dbReference type="ARBA" id="ARBA00007905"/>
    </source>
</evidence>
<evidence type="ECO:0000259" key="7">
    <source>
        <dbReference type="Pfam" id="PF00248"/>
    </source>
</evidence>
<accession>A0A642V3V1</accession>
<dbReference type="PIRSF" id="PIRSF000097">
    <property type="entry name" value="AKR"/>
    <property type="match status" value="1"/>
</dbReference>
<proteinExistence type="inferred from homology"/>
<dbReference type="PANTHER" id="PTHR43827:SF3">
    <property type="entry name" value="NADP-DEPENDENT OXIDOREDUCTASE DOMAIN-CONTAINING PROTEIN"/>
    <property type="match status" value="1"/>
</dbReference>
<protein>
    <recommendedName>
        <fullName evidence="7">NADP-dependent oxidoreductase domain-containing protein</fullName>
    </recommendedName>
</protein>
<dbReference type="PRINTS" id="PR00069">
    <property type="entry name" value="ALDKETRDTASE"/>
</dbReference>
<dbReference type="Gene3D" id="3.20.20.100">
    <property type="entry name" value="NADP-dependent oxidoreductase domain"/>
    <property type="match status" value="1"/>
</dbReference>
<evidence type="ECO:0000256" key="6">
    <source>
        <dbReference type="PIRSR" id="PIRSR000097-3"/>
    </source>
</evidence>
<dbReference type="GO" id="GO:0016616">
    <property type="term" value="F:oxidoreductase activity, acting on the CH-OH group of donors, NAD or NADP as acceptor"/>
    <property type="evidence" value="ECO:0007669"/>
    <property type="project" value="UniProtKB-ARBA"/>
</dbReference>
<dbReference type="CDD" id="cd19120">
    <property type="entry name" value="AKR_AKR3C2-3"/>
    <property type="match status" value="1"/>
</dbReference>
<dbReference type="SUPFAM" id="SSF51430">
    <property type="entry name" value="NAD(P)-linked oxidoreductase"/>
    <property type="match status" value="1"/>
</dbReference>
<dbReference type="InterPro" id="IPR044494">
    <property type="entry name" value="AKR3C2/3"/>
</dbReference>
<dbReference type="InterPro" id="IPR036812">
    <property type="entry name" value="NAD(P)_OxRdtase_dom_sf"/>
</dbReference>
<feature type="domain" description="NADP-dependent oxidoreductase" evidence="7">
    <location>
        <begin position="20"/>
        <end position="265"/>
    </location>
</feature>
<dbReference type="Pfam" id="PF00248">
    <property type="entry name" value="Aldo_ket_red"/>
    <property type="match status" value="1"/>
</dbReference>
<feature type="site" description="Lowers pKa of active site Tyr" evidence="6">
    <location>
        <position position="84"/>
    </location>
</feature>
<dbReference type="OrthoDB" id="416253at2759"/>
<evidence type="ECO:0000256" key="4">
    <source>
        <dbReference type="PIRSR" id="PIRSR000097-1"/>
    </source>
</evidence>
<evidence type="ECO:0000256" key="5">
    <source>
        <dbReference type="PIRSR" id="PIRSR000097-2"/>
    </source>
</evidence>